<feature type="signal peptide" evidence="1">
    <location>
        <begin position="1"/>
        <end position="22"/>
    </location>
</feature>
<gene>
    <name evidence="2" type="ORF">M8C21_030915</name>
</gene>
<sequence length="203" mass="22925">WVVFHWQIRAVWGRGLFSVGEALDCSHVLAYDVDKVASLLIVMLTEPFRPITEDNHEMVATGLMHCLIQTGDCYCCSSEEVWMSLLVLEKVQRDLQLRIESQHIFAWYISTATKVEVVKVDFSFSVGLKVALNKEGEVTCLSFNKICLANKSMKYAFFTWEGVATDLLTVLVWNDLGSGRVQVRAVQLRHLMHVIGKADASLV</sequence>
<evidence type="ECO:0000313" key="3">
    <source>
        <dbReference type="Proteomes" id="UP001206925"/>
    </source>
</evidence>
<comment type="caution">
    <text evidence="2">The sequence shown here is derived from an EMBL/GenBank/DDBJ whole genome shotgun (WGS) entry which is preliminary data.</text>
</comment>
<dbReference type="EMBL" id="JAMZMK010011065">
    <property type="protein sequence ID" value="KAI7729127.1"/>
    <property type="molecule type" value="Genomic_DNA"/>
</dbReference>
<name>A0AAD5BTE7_AMBAR</name>
<keyword evidence="3" id="KW-1185">Reference proteome</keyword>
<organism evidence="2 3">
    <name type="scientific">Ambrosia artemisiifolia</name>
    <name type="common">Common ragweed</name>
    <dbReference type="NCBI Taxonomy" id="4212"/>
    <lineage>
        <taxon>Eukaryota</taxon>
        <taxon>Viridiplantae</taxon>
        <taxon>Streptophyta</taxon>
        <taxon>Embryophyta</taxon>
        <taxon>Tracheophyta</taxon>
        <taxon>Spermatophyta</taxon>
        <taxon>Magnoliopsida</taxon>
        <taxon>eudicotyledons</taxon>
        <taxon>Gunneridae</taxon>
        <taxon>Pentapetalae</taxon>
        <taxon>asterids</taxon>
        <taxon>campanulids</taxon>
        <taxon>Asterales</taxon>
        <taxon>Asteraceae</taxon>
        <taxon>Asteroideae</taxon>
        <taxon>Heliantheae alliance</taxon>
        <taxon>Heliantheae</taxon>
        <taxon>Ambrosia</taxon>
    </lineage>
</organism>
<proteinExistence type="predicted"/>
<feature type="chain" id="PRO_5042008194" evidence="1">
    <location>
        <begin position="23"/>
        <end position="203"/>
    </location>
</feature>
<protein>
    <submittedName>
        <fullName evidence="2">Uncharacterized protein</fullName>
    </submittedName>
</protein>
<evidence type="ECO:0000313" key="2">
    <source>
        <dbReference type="EMBL" id="KAI7729127.1"/>
    </source>
</evidence>
<dbReference type="Proteomes" id="UP001206925">
    <property type="component" value="Unassembled WGS sequence"/>
</dbReference>
<dbReference type="AlphaFoldDB" id="A0AAD5BTE7"/>
<evidence type="ECO:0000256" key="1">
    <source>
        <dbReference type="SAM" id="SignalP"/>
    </source>
</evidence>
<feature type="non-terminal residue" evidence="2">
    <location>
        <position position="203"/>
    </location>
</feature>
<keyword evidence="1" id="KW-0732">Signal</keyword>
<reference evidence="2" key="1">
    <citation type="submission" date="2022-06" db="EMBL/GenBank/DDBJ databases">
        <title>Uncovering the hologenomic basis of an extraordinary plant invasion.</title>
        <authorList>
            <person name="Bieker V.C."/>
            <person name="Martin M.D."/>
            <person name="Gilbert T."/>
            <person name="Hodgins K."/>
            <person name="Battlay P."/>
            <person name="Petersen B."/>
            <person name="Wilson J."/>
        </authorList>
    </citation>
    <scope>NUCLEOTIDE SEQUENCE</scope>
    <source>
        <strain evidence="2">AA19_3_7</strain>
        <tissue evidence="2">Leaf</tissue>
    </source>
</reference>
<feature type="non-terminal residue" evidence="2">
    <location>
        <position position="1"/>
    </location>
</feature>
<accession>A0AAD5BTE7</accession>